<protein>
    <recommendedName>
        <fullName evidence="2">Lipoprotein</fullName>
    </recommendedName>
</protein>
<gene>
    <name evidence="1" type="ORF">LCGC14_2691130</name>
</gene>
<dbReference type="AlphaFoldDB" id="A0A0F8ZII3"/>
<evidence type="ECO:0000313" key="1">
    <source>
        <dbReference type="EMBL" id="KKK93617.1"/>
    </source>
</evidence>
<dbReference type="PROSITE" id="PS51257">
    <property type="entry name" value="PROKAR_LIPOPROTEIN"/>
    <property type="match status" value="1"/>
</dbReference>
<accession>A0A0F8ZII3</accession>
<comment type="caution">
    <text evidence="1">The sequence shown here is derived from an EMBL/GenBank/DDBJ whole genome shotgun (WGS) entry which is preliminary data.</text>
</comment>
<name>A0A0F8ZII3_9ZZZZ</name>
<reference evidence="1" key="1">
    <citation type="journal article" date="2015" name="Nature">
        <title>Complex archaea that bridge the gap between prokaryotes and eukaryotes.</title>
        <authorList>
            <person name="Spang A."/>
            <person name="Saw J.H."/>
            <person name="Jorgensen S.L."/>
            <person name="Zaremba-Niedzwiedzka K."/>
            <person name="Martijn J."/>
            <person name="Lind A.E."/>
            <person name="van Eijk R."/>
            <person name="Schleper C."/>
            <person name="Guy L."/>
            <person name="Ettema T.J."/>
        </authorList>
    </citation>
    <scope>NUCLEOTIDE SEQUENCE</scope>
</reference>
<proteinExistence type="predicted"/>
<evidence type="ECO:0008006" key="2">
    <source>
        <dbReference type="Google" id="ProtNLM"/>
    </source>
</evidence>
<organism evidence="1">
    <name type="scientific">marine sediment metagenome</name>
    <dbReference type="NCBI Taxonomy" id="412755"/>
    <lineage>
        <taxon>unclassified sequences</taxon>
        <taxon>metagenomes</taxon>
        <taxon>ecological metagenomes</taxon>
    </lineage>
</organism>
<dbReference type="EMBL" id="LAZR01047699">
    <property type="protein sequence ID" value="KKK93617.1"/>
    <property type="molecule type" value="Genomic_DNA"/>
</dbReference>
<sequence length="156" mass="17402">MRYKLALIALPPVLAAILWAALLLTGCVPIKVEEPTITGIDVSKQTETTTTTTVPVSVGDVGGNVTVNTLANATPWGLVVFTWCGLYYHYRRHRTAVGALDRVVRAIEDADPTETRRQIKTQVMGHYKCNKHGEIIIDRLERCIRSRLARMTDDDR</sequence>